<dbReference type="PANTHER" id="PTHR30146:SF109">
    <property type="entry name" value="HTH-TYPE TRANSCRIPTIONAL REGULATOR GALS"/>
    <property type="match status" value="1"/>
</dbReference>
<keyword evidence="3" id="KW-0804">Transcription</keyword>
<gene>
    <name evidence="5" type="ORF">H9741_00835</name>
</gene>
<dbReference type="SUPFAM" id="SSF47413">
    <property type="entry name" value="lambda repressor-like DNA-binding domains"/>
    <property type="match status" value="1"/>
</dbReference>
<reference evidence="5" key="2">
    <citation type="submission" date="2021-04" db="EMBL/GenBank/DDBJ databases">
        <authorList>
            <person name="Gilroy R."/>
        </authorList>
    </citation>
    <scope>NUCLEOTIDE SEQUENCE</scope>
    <source>
        <strain evidence="5">811</strain>
    </source>
</reference>
<dbReference type="Pfam" id="PF13377">
    <property type="entry name" value="Peripla_BP_3"/>
    <property type="match status" value="1"/>
</dbReference>
<evidence type="ECO:0000256" key="3">
    <source>
        <dbReference type="ARBA" id="ARBA00023163"/>
    </source>
</evidence>
<proteinExistence type="predicted"/>
<dbReference type="Proteomes" id="UP000824204">
    <property type="component" value="Unassembled WGS sequence"/>
</dbReference>
<dbReference type="AlphaFoldDB" id="A0A9D2AFK1"/>
<dbReference type="InterPro" id="IPR028082">
    <property type="entry name" value="Peripla_BP_I"/>
</dbReference>
<dbReference type="InterPro" id="IPR000843">
    <property type="entry name" value="HTH_LacI"/>
</dbReference>
<dbReference type="GO" id="GO:0000976">
    <property type="term" value="F:transcription cis-regulatory region binding"/>
    <property type="evidence" value="ECO:0007669"/>
    <property type="project" value="TreeGrafter"/>
</dbReference>
<sequence>MKKGVTIQDIADALKLSRNTVSKALNGKYVPVRTRNAVLNAAVEMGYKSYGTVATAESALTHKKILVLSSRLILNINYYVVLMRGIETMLADYDIELIQFTLSSSSSFTKLANYLNNYRIDGIICIEFFEPDILPTLTDLGYPVVFLDFPLLSQDLRGNYDIILPESADAVKYLCMDLIRNEGCKTFGFVGDYRHCRSFYERFLGMREAMFLCGLEADLRYSILNKDTFPYGNAKELRDALQQLPALPDCFIAANDTIALSLLEALRLMRKKVPDDVRVTGFDNVAETKTSNPPLTTFNVDKIAMGKRLITILLERINDPMQRSRLIYIRSKTVVRSST</sequence>
<dbReference type="SMART" id="SM00354">
    <property type="entry name" value="HTH_LACI"/>
    <property type="match status" value="1"/>
</dbReference>
<reference evidence="5" key="1">
    <citation type="journal article" date="2021" name="PeerJ">
        <title>Extensive microbial diversity within the chicken gut microbiome revealed by metagenomics and culture.</title>
        <authorList>
            <person name="Gilroy R."/>
            <person name="Ravi A."/>
            <person name="Getino M."/>
            <person name="Pursley I."/>
            <person name="Horton D.L."/>
            <person name="Alikhan N.F."/>
            <person name="Baker D."/>
            <person name="Gharbi K."/>
            <person name="Hall N."/>
            <person name="Watson M."/>
            <person name="Adriaenssens E.M."/>
            <person name="Foster-Nyarko E."/>
            <person name="Jarju S."/>
            <person name="Secka A."/>
            <person name="Antonio M."/>
            <person name="Oren A."/>
            <person name="Chaudhuri R.R."/>
            <person name="La Ragione R."/>
            <person name="Hildebrand F."/>
            <person name="Pallen M.J."/>
        </authorList>
    </citation>
    <scope>NUCLEOTIDE SEQUENCE</scope>
    <source>
        <strain evidence="5">811</strain>
    </source>
</reference>
<dbReference type="PROSITE" id="PS50932">
    <property type="entry name" value="HTH_LACI_2"/>
    <property type="match status" value="1"/>
</dbReference>
<name>A0A9D2AFK1_9FIRM</name>
<dbReference type="Gene3D" id="3.40.50.2300">
    <property type="match status" value="2"/>
</dbReference>
<feature type="domain" description="HTH lacI-type" evidence="4">
    <location>
        <begin position="5"/>
        <end position="48"/>
    </location>
</feature>
<evidence type="ECO:0000256" key="1">
    <source>
        <dbReference type="ARBA" id="ARBA00023015"/>
    </source>
</evidence>
<dbReference type="Pfam" id="PF00356">
    <property type="entry name" value="LacI"/>
    <property type="match status" value="1"/>
</dbReference>
<evidence type="ECO:0000313" key="6">
    <source>
        <dbReference type="Proteomes" id="UP000824204"/>
    </source>
</evidence>
<dbReference type="SUPFAM" id="SSF53822">
    <property type="entry name" value="Periplasmic binding protein-like I"/>
    <property type="match status" value="1"/>
</dbReference>
<dbReference type="InterPro" id="IPR046335">
    <property type="entry name" value="LacI/GalR-like_sensor"/>
</dbReference>
<keyword evidence="1" id="KW-0805">Transcription regulation</keyword>
<keyword evidence="2 5" id="KW-0238">DNA-binding</keyword>
<evidence type="ECO:0000256" key="2">
    <source>
        <dbReference type="ARBA" id="ARBA00023125"/>
    </source>
</evidence>
<evidence type="ECO:0000313" key="5">
    <source>
        <dbReference type="EMBL" id="HIX07002.1"/>
    </source>
</evidence>
<protein>
    <submittedName>
        <fullName evidence="5">LacI family DNA-binding transcriptional regulator</fullName>
    </submittedName>
</protein>
<comment type="caution">
    <text evidence="5">The sequence shown here is derived from an EMBL/GenBank/DDBJ whole genome shotgun (WGS) entry which is preliminary data.</text>
</comment>
<dbReference type="EMBL" id="DXFX01000009">
    <property type="protein sequence ID" value="HIX07002.1"/>
    <property type="molecule type" value="Genomic_DNA"/>
</dbReference>
<accession>A0A9D2AFK1</accession>
<dbReference type="Gene3D" id="1.10.260.40">
    <property type="entry name" value="lambda repressor-like DNA-binding domains"/>
    <property type="match status" value="1"/>
</dbReference>
<evidence type="ECO:0000259" key="4">
    <source>
        <dbReference type="PROSITE" id="PS50932"/>
    </source>
</evidence>
<dbReference type="GO" id="GO:0003700">
    <property type="term" value="F:DNA-binding transcription factor activity"/>
    <property type="evidence" value="ECO:0007669"/>
    <property type="project" value="TreeGrafter"/>
</dbReference>
<dbReference type="InterPro" id="IPR010982">
    <property type="entry name" value="Lambda_DNA-bd_dom_sf"/>
</dbReference>
<organism evidence="5 6">
    <name type="scientific">Candidatus Borkfalkia faecipullorum</name>
    <dbReference type="NCBI Taxonomy" id="2838510"/>
    <lineage>
        <taxon>Bacteria</taxon>
        <taxon>Bacillati</taxon>
        <taxon>Bacillota</taxon>
        <taxon>Clostridia</taxon>
        <taxon>Christensenellales</taxon>
        <taxon>Christensenellaceae</taxon>
        <taxon>Candidatus Borkfalkia</taxon>
    </lineage>
</organism>
<dbReference type="PANTHER" id="PTHR30146">
    <property type="entry name" value="LACI-RELATED TRANSCRIPTIONAL REPRESSOR"/>
    <property type="match status" value="1"/>
</dbReference>
<dbReference type="CDD" id="cd01392">
    <property type="entry name" value="HTH_LacI"/>
    <property type="match status" value="1"/>
</dbReference>